<evidence type="ECO:0000256" key="1">
    <source>
        <dbReference type="SAM" id="Phobius"/>
    </source>
</evidence>
<dbReference type="AlphaFoldDB" id="A0A174RMV4"/>
<protein>
    <recommendedName>
        <fullName evidence="4">MFS transporter</fullName>
    </recommendedName>
</protein>
<dbReference type="EMBL" id="CZBA01000018">
    <property type="protein sequence ID" value="CUP84310.1"/>
    <property type="molecule type" value="Genomic_DNA"/>
</dbReference>
<organism evidence="2 3">
    <name type="scientific">Blautia obeum</name>
    <dbReference type="NCBI Taxonomy" id="40520"/>
    <lineage>
        <taxon>Bacteria</taxon>
        <taxon>Bacillati</taxon>
        <taxon>Bacillota</taxon>
        <taxon>Clostridia</taxon>
        <taxon>Lachnospirales</taxon>
        <taxon>Lachnospiraceae</taxon>
        <taxon>Blautia</taxon>
    </lineage>
</organism>
<dbReference type="Pfam" id="PF19517">
    <property type="entry name" value="DUF6050"/>
    <property type="match status" value="1"/>
</dbReference>
<name>A0A174RMV4_9FIRM</name>
<keyword evidence="1" id="KW-1133">Transmembrane helix</keyword>
<keyword evidence="1" id="KW-0472">Membrane</keyword>
<sequence>MTFKDFMYKGVLMIAVLALIGWLGKYLYLVDGEIDWFRLMLVYGVPVGIPHMFFMVPWHWDLSGIFGMMTLCVIVGSLFGSFIAIWLLVRAVGYVIGYPINYMIKSIKGKN</sequence>
<evidence type="ECO:0000313" key="3">
    <source>
        <dbReference type="Proteomes" id="UP000095413"/>
    </source>
</evidence>
<proteinExistence type="predicted"/>
<dbReference type="Proteomes" id="UP000095413">
    <property type="component" value="Unassembled WGS sequence"/>
</dbReference>
<evidence type="ECO:0008006" key="4">
    <source>
        <dbReference type="Google" id="ProtNLM"/>
    </source>
</evidence>
<dbReference type="InterPro" id="IPR046113">
    <property type="entry name" value="DUF6050"/>
</dbReference>
<evidence type="ECO:0000313" key="2">
    <source>
        <dbReference type="EMBL" id="CUP84310.1"/>
    </source>
</evidence>
<feature type="transmembrane region" description="Helical" evidence="1">
    <location>
        <begin position="6"/>
        <end position="28"/>
    </location>
</feature>
<reference evidence="2 3" key="1">
    <citation type="submission" date="2015-09" db="EMBL/GenBank/DDBJ databases">
        <authorList>
            <consortium name="Pathogen Informatics"/>
        </authorList>
    </citation>
    <scope>NUCLEOTIDE SEQUENCE [LARGE SCALE GENOMIC DNA]</scope>
    <source>
        <strain evidence="2 3">2789STDY5834921</strain>
    </source>
</reference>
<dbReference type="OrthoDB" id="1976276at2"/>
<dbReference type="GeneID" id="96229492"/>
<dbReference type="RefSeq" id="WP_055056614.1">
    <property type="nucleotide sequence ID" value="NZ_CZBA01000018.1"/>
</dbReference>
<gene>
    <name evidence="2" type="ORF">ERS852533_02751</name>
</gene>
<feature type="transmembrane region" description="Helical" evidence="1">
    <location>
        <begin position="66"/>
        <end position="89"/>
    </location>
</feature>
<feature type="transmembrane region" description="Helical" evidence="1">
    <location>
        <begin position="40"/>
        <end position="60"/>
    </location>
</feature>
<accession>A0A174RMV4</accession>
<keyword evidence="1" id="KW-0812">Transmembrane</keyword>